<protein>
    <recommendedName>
        <fullName evidence="2">Lumazine-binding</fullName>
    </recommendedName>
</protein>
<dbReference type="EMBL" id="AP031573">
    <property type="protein sequence ID" value="BFM41414.1"/>
    <property type="molecule type" value="Genomic_DNA"/>
</dbReference>
<dbReference type="Pfam" id="PF12893">
    <property type="entry name" value="Lumazine_bd_2"/>
    <property type="match status" value="1"/>
</dbReference>
<evidence type="ECO:0008006" key="2">
    <source>
        <dbReference type="Google" id="ProtNLM"/>
    </source>
</evidence>
<sequence length="154" mass="17724">MNFSERYLALSFLVTLFCSLNGKAQTAQDTLDIKRVALAYIEAQHNPNPKLMESALHPRLVKRSVFKSKAAQKDYVSEYFTENMVLLAETYNAKGDKFPKNPRKEVKLLDVSARTASVKLLADAWIDYMHIVKTNGEWKIINVLWQYNDVSQHE</sequence>
<gene>
    <name evidence="1" type="ORF">CFS9_00550</name>
</gene>
<dbReference type="Gene3D" id="3.10.450.50">
    <property type="match status" value="1"/>
</dbReference>
<name>A0AAT9GVL5_9FLAO</name>
<dbReference type="AlphaFoldDB" id="A0AAT9GVL5"/>
<reference evidence="1" key="1">
    <citation type="submission" date="2024-05" db="EMBL/GenBank/DDBJ databases">
        <title>Whole-Genome Sequence of CFS9, a Potential Fish Probiotic Isolated from the Body Surface of Silurus asotus.</title>
        <authorList>
            <person name="Kojima M."/>
            <person name="Tobioka K."/>
            <person name="Yokota K."/>
            <person name="Nakatani H."/>
            <person name="Hori K."/>
            <person name="Tamaru Y."/>
            <person name="Okazaki F."/>
        </authorList>
    </citation>
    <scope>NUCLEOTIDE SEQUENCE</scope>
    <source>
        <strain evidence="1">CFS9</strain>
    </source>
</reference>
<organism evidence="1">
    <name type="scientific">Flavobacterium sp. CFS9</name>
    <dbReference type="NCBI Taxonomy" id="3143118"/>
    <lineage>
        <taxon>Bacteria</taxon>
        <taxon>Pseudomonadati</taxon>
        <taxon>Bacteroidota</taxon>
        <taxon>Flavobacteriia</taxon>
        <taxon>Flavobacteriales</taxon>
        <taxon>Flavobacteriaceae</taxon>
        <taxon>Flavobacterium</taxon>
    </lineage>
</organism>
<evidence type="ECO:0000313" key="1">
    <source>
        <dbReference type="EMBL" id="BFM41414.1"/>
    </source>
</evidence>
<dbReference type="InterPro" id="IPR039437">
    <property type="entry name" value="FrzH/put_lumazine-bd"/>
</dbReference>
<dbReference type="InterPro" id="IPR032710">
    <property type="entry name" value="NTF2-like_dom_sf"/>
</dbReference>
<dbReference type="SUPFAM" id="SSF54427">
    <property type="entry name" value="NTF2-like"/>
    <property type="match status" value="1"/>
</dbReference>
<accession>A0AAT9GVL5</accession>
<proteinExistence type="predicted"/>
<dbReference type="RefSeq" id="WP_369616695.1">
    <property type="nucleotide sequence ID" value="NZ_AP031573.1"/>
</dbReference>